<dbReference type="SUPFAM" id="SSF57701">
    <property type="entry name" value="Zn2/Cys6 DNA-binding domain"/>
    <property type="match status" value="1"/>
</dbReference>
<dbReference type="GO" id="GO:0008270">
    <property type="term" value="F:zinc ion binding"/>
    <property type="evidence" value="ECO:0007669"/>
    <property type="project" value="InterPro"/>
</dbReference>
<dbReference type="PANTHER" id="PTHR31001:SF85">
    <property type="entry name" value="ZN(II)2CYS6 TRANSCRIPTION FACTOR (EUROFUNG)"/>
    <property type="match status" value="1"/>
</dbReference>
<feature type="domain" description="Zn(2)-C6 fungal-type" evidence="5">
    <location>
        <begin position="11"/>
        <end position="40"/>
    </location>
</feature>
<dbReference type="EMBL" id="JABEYC010000937">
    <property type="protein sequence ID" value="KAF4972081.1"/>
    <property type="molecule type" value="Genomic_DNA"/>
</dbReference>
<evidence type="ECO:0000313" key="6">
    <source>
        <dbReference type="EMBL" id="KAF4972081.1"/>
    </source>
</evidence>
<dbReference type="InterPro" id="IPR036864">
    <property type="entry name" value="Zn2-C6_fun-type_DNA-bd_sf"/>
</dbReference>
<evidence type="ECO:0000259" key="5">
    <source>
        <dbReference type="PROSITE" id="PS50048"/>
    </source>
</evidence>
<dbReference type="SMART" id="SM00906">
    <property type="entry name" value="Fungal_trans"/>
    <property type="match status" value="1"/>
</dbReference>
<comment type="subcellular location">
    <subcellularLocation>
        <location evidence="1">Nucleus</location>
    </subcellularLocation>
</comment>
<dbReference type="CDD" id="cd12148">
    <property type="entry name" value="fungal_TF_MHR"/>
    <property type="match status" value="1"/>
</dbReference>
<dbReference type="Gene3D" id="4.10.240.10">
    <property type="entry name" value="Zn(2)-C6 fungal-type DNA-binding domain"/>
    <property type="match status" value="1"/>
</dbReference>
<dbReference type="Pfam" id="PF00172">
    <property type="entry name" value="Zn_clus"/>
    <property type="match status" value="1"/>
</dbReference>
<feature type="compositionally biased region" description="Polar residues" evidence="4">
    <location>
        <begin position="601"/>
        <end position="610"/>
    </location>
</feature>
<dbReference type="GO" id="GO:0006351">
    <property type="term" value="P:DNA-templated transcription"/>
    <property type="evidence" value="ECO:0007669"/>
    <property type="project" value="InterPro"/>
</dbReference>
<name>A0A8H4U8Z7_9HYPO</name>
<dbReference type="SMART" id="SM00066">
    <property type="entry name" value="GAL4"/>
    <property type="match status" value="1"/>
</dbReference>
<organism evidence="6 7">
    <name type="scientific">Fusarium zealandicum</name>
    <dbReference type="NCBI Taxonomy" id="1053134"/>
    <lineage>
        <taxon>Eukaryota</taxon>
        <taxon>Fungi</taxon>
        <taxon>Dikarya</taxon>
        <taxon>Ascomycota</taxon>
        <taxon>Pezizomycotina</taxon>
        <taxon>Sordariomycetes</taxon>
        <taxon>Hypocreomycetidae</taxon>
        <taxon>Hypocreales</taxon>
        <taxon>Nectriaceae</taxon>
        <taxon>Fusarium</taxon>
        <taxon>Fusarium staphyleae species complex</taxon>
    </lineage>
</organism>
<accession>A0A8H4U8Z7</accession>
<dbReference type="CDD" id="cd00067">
    <property type="entry name" value="GAL4"/>
    <property type="match status" value="1"/>
</dbReference>
<feature type="compositionally biased region" description="Basic and acidic residues" evidence="4">
    <location>
        <begin position="615"/>
        <end position="626"/>
    </location>
</feature>
<dbReference type="InterPro" id="IPR001138">
    <property type="entry name" value="Zn2Cys6_DnaBD"/>
</dbReference>
<dbReference type="Pfam" id="PF04082">
    <property type="entry name" value="Fungal_trans"/>
    <property type="match status" value="1"/>
</dbReference>
<comment type="caution">
    <text evidence="6">The sequence shown here is derived from an EMBL/GenBank/DDBJ whole genome shotgun (WGS) entry which is preliminary data.</text>
</comment>
<evidence type="ECO:0000256" key="3">
    <source>
        <dbReference type="ARBA" id="ARBA00023242"/>
    </source>
</evidence>
<sequence>MSEARITRGHSCVPCQHRKIRCNGQSPCAHCIRTGKDCVRLRSPSHQIASTFINRGNQRRLIPSAGQNSGNCGQVVDSGDQRRYVEEQVAYRRYENESLIIYSNKLWTSLGDESFTLQQMGGRDVDSDSDRRSPRPSTEFPPADVNLIFGRQKPDTAPLLCPSAIQSFQLWQVFTSNVHPLTKLLHGPSVQKDILQWLSDPSSAEGPTEALIFSIYLVAMVSMTDGECQSLVGELRETCLARYCHATELALSRVDFLRSTDLKMLQAFTLYLLSLRHLCDHDMLWLLTGLATRMGQRMGLHREASLEGLPPFEAEIRRRVWWQIVILDGRAAQLTGVSMNPDMQLYGDTRQPLNLNDGDLVPSMSSLPCSLPVTTEMIFCSVRIEIGVWMIQQKCLLSSTTTHEKAKFLKTIDDLQGHIEQKYLRDIDTDVPLNLLTTYLARSAICQLRLSMYHPIHRPERASDLNEQQADMLLENSLEIIRYDILSHSTGSLQCYLWHIANFFPFETFVLLISTLSGRPTGQIVETAWDVVNQVYEHHPSFIMDTVDPLYWALGNFTLKAWSQRLASAKSDGLALPLEPTCITQLIRGRATLQKGPCREPTSQTSTGPATPQGDKPRADDWRENPLCDPNVSYQQPLHDGDANMIASEDFLGMMEGVDMDWGFWQDLLASNTHSSRDAREPFHFSSFMNQG</sequence>
<evidence type="ECO:0000256" key="1">
    <source>
        <dbReference type="ARBA" id="ARBA00004123"/>
    </source>
</evidence>
<proteinExistence type="predicted"/>
<gene>
    <name evidence="6" type="ORF">FZEAL_9674</name>
</gene>
<evidence type="ECO:0000256" key="4">
    <source>
        <dbReference type="SAM" id="MobiDB-lite"/>
    </source>
</evidence>
<evidence type="ECO:0000313" key="7">
    <source>
        <dbReference type="Proteomes" id="UP000635477"/>
    </source>
</evidence>
<reference evidence="6" key="2">
    <citation type="submission" date="2020-05" db="EMBL/GenBank/DDBJ databases">
        <authorList>
            <person name="Kim H.-S."/>
            <person name="Proctor R.H."/>
            <person name="Brown D.W."/>
        </authorList>
    </citation>
    <scope>NUCLEOTIDE SEQUENCE</scope>
    <source>
        <strain evidence="6">NRRL 22465</strain>
    </source>
</reference>
<dbReference type="PROSITE" id="PS50048">
    <property type="entry name" value="ZN2_CY6_FUNGAL_2"/>
    <property type="match status" value="1"/>
</dbReference>
<dbReference type="Proteomes" id="UP000635477">
    <property type="component" value="Unassembled WGS sequence"/>
</dbReference>
<protein>
    <recommendedName>
        <fullName evidence="5">Zn(2)-C6 fungal-type domain-containing protein</fullName>
    </recommendedName>
</protein>
<keyword evidence="2" id="KW-0479">Metal-binding</keyword>
<feature type="compositionally biased region" description="Basic and acidic residues" evidence="4">
    <location>
        <begin position="123"/>
        <end position="133"/>
    </location>
</feature>
<feature type="region of interest" description="Disordered" evidence="4">
    <location>
        <begin position="593"/>
        <end position="639"/>
    </location>
</feature>
<evidence type="ECO:0000256" key="2">
    <source>
        <dbReference type="ARBA" id="ARBA00022723"/>
    </source>
</evidence>
<dbReference type="InterPro" id="IPR050613">
    <property type="entry name" value="Sec_Metabolite_Reg"/>
</dbReference>
<dbReference type="InterPro" id="IPR007219">
    <property type="entry name" value="XnlR_reg_dom"/>
</dbReference>
<dbReference type="OrthoDB" id="435881at2759"/>
<keyword evidence="7" id="KW-1185">Reference proteome</keyword>
<dbReference type="AlphaFoldDB" id="A0A8H4U8Z7"/>
<feature type="region of interest" description="Disordered" evidence="4">
    <location>
        <begin position="118"/>
        <end position="142"/>
    </location>
</feature>
<dbReference type="GO" id="GO:0003677">
    <property type="term" value="F:DNA binding"/>
    <property type="evidence" value="ECO:0007669"/>
    <property type="project" value="InterPro"/>
</dbReference>
<keyword evidence="3" id="KW-0539">Nucleus</keyword>
<reference evidence="6" key="1">
    <citation type="journal article" date="2020" name="BMC Genomics">
        <title>Correction to: Identification and distribution of gene clusters required for synthesis of sphingolipid metabolism inhibitors in diverse species of the filamentous fungus Fusarium.</title>
        <authorList>
            <person name="Kim H.S."/>
            <person name="Lohmar J.M."/>
            <person name="Busman M."/>
            <person name="Brown D.W."/>
            <person name="Naumann T.A."/>
            <person name="Divon H.H."/>
            <person name="Lysoe E."/>
            <person name="Uhlig S."/>
            <person name="Proctor R.H."/>
        </authorList>
    </citation>
    <scope>NUCLEOTIDE SEQUENCE</scope>
    <source>
        <strain evidence="6">NRRL 22465</strain>
    </source>
</reference>
<dbReference type="GO" id="GO:0005634">
    <property type="term" value="C:nucleus"/>
    <property type="evidence" value="ECO:0007669"/>
    <property type="project" value="UniProtKB-SubCell"/>
</dbReference>
<dbReference type="PANTHER" id="PTHR31001">
    <property type="entry name" value="UNCHARACTERIZED TRANSCRIPTIONAL REGULATORY PROTEIN"/>
    <property type="match status" value="1"/>
</dbReference>
<dbReference type="GO" id="GO:0000981">
    <property type="term" value="F:DNA-binding transcription factor activity, RNA polymerase II-specific"/>
    <property type="evidence" value="ECO:0007669"/>
    <property type="project" value="InterPro"/>
</dbReference>